<keyword evidence="3" id="KW-1185">Reference proteome</keyword>
<dbReference type="InterPro" id="IPR029063">
    <property type="entry name" value="SAM-dependent_MTases_sf"/>
</dbReference>
<dbReference type="OrthoDB" id="5323359at2"/>
<dbReference type="RefSeq" id="WP_092910372.1">
    <property type="nucleotide sequence ID" value="NZ_FOXB01000003.1"/>
</dbReference>
<dbReference type="GO" id="GO:0008757">
    <property type="term" value="F:S-adenosylmethionine-dependent methyltransferase activity"/>
    <property type="evidence" value="ECO:0007669"/>
    <property type="project" value="InterPro"/>
</dbReference>
<evidence type="ECO:0000313" key="2">
    <source>
        <dbReference type="EMBL" id="SFO96514.1"/>
    </source>
</evidence>
<proteinExistence type="predicted"/>
<protein>
    <submittedName>
        <fullName evidence="2">Malonyl-CoA O-methyltransferase</fullName>
    </submittedName>
</protein>
<gene>
    <name evidence="2" type="ORF">SAMN05216234_10325</name>
</gene>
<accession>A0A1I5LGM6</accession>
<dbReference type="PANTHER" id="PTHR43861">
    <property type="entry name" value="TRANS-ACONITATE 2-METHYLTRANSFERASE-RELATED"/>
    <property type="match status" value="1"/>
</dbReference>
<dbReference type="AlphaFoldDB" id="A0A1I5LGM6"/>
<dbReference type="Pfam" id="PF08241">
    <property type="entry name" value="Methyltransf_11"/>
    <property type="match status" value="1"/>
</dbReference>
<dbReference type="EMBL" id="FOXB01000003">
    <property type="protein sequence ID" value="SFO96514.1"/>
    <property type="molecule type" value="Genomic_DNA"/>
</dbReference>
<dbReference type="STRING" id="223786.SAMN05216234_10325"/>
<dbReference type="PANTHER" id="PTHR43861:SF1">
    <property type="entry name" value="TRANS-ACONITATE 2-METHYLTRANSFERASE"/>
    <property type="match status" value="1"/>
</dbReference>
<name>A0A1I5LGM6_9BACT</name>
<feature type="domain" description="Methyltransferase type 11" evidence="1">
    <location>
        <begin position="40"/>
        <end position="124"/>
    </location>
</feature>
<sequence>MTSHKEFQRFAKTYSRYSLIQARVAEALASKISGSFSHIVDLGCGSGGFFNAYKKPFMSYLAIDIAPEMTAIHPTANGVETMVGDFNDPKLFEVLKKREFDLIVSSSALQWSQNLDWTLSQIASFKKPVALSLFTSGTFKTLHKIAGISSPIRSKDETVRLLQKHFDVKIDTLEFRLYFSDRLSMLRYIKQSGVSGGKRKLSITQTRKILRNYPLSYLQFEVVLAVGR</sequence>
<dbReference type="InterPro" id="IPR013216">
    <property type="entry name" value="Methyltransf_11"/>
</dbReference>
<dbReference type="Gene3D" id="3.40.50.150">
    <property type="entry name" value="Vaccinia Virus protein VP39"/>
    <property type="match status" value="1"/>
</dbReference>
<keyword evidence="2" id="KW-0808">Transferase</keyword>
<keyword evidence="2" id="KW-0489">Methyltransferase</keyword>
<dbReference type="GO" id="GO:0032259">
    <property type="term" value="P:methylation"/>
    <property type="evidence" value="ECO:0007669"/>
    <property type="project" value="UniProtKB-KW"/>
</dbReference>
<dbReference type="SUPFAM" id="SSF53335">
    <property type="entry name" value="S-adenosyl-L-methionine-dependent methyltransferases"/>
    <property type="match status" value="1"/>
</dbReference>
<evidence type="ECO:0000259" key="1">
    <source>
        <dbReference type="Pfam" id="PF08241"/>
    </source>
</evidence>
<dbReference type="Proteomes" id="UP000199227">
    <property type="component" value="Unassembled WGS sequence"/>
</dbReference>
<dbReference type="CDD" id="cd02440">
    <property type="entry name" value="AdoMet_MTases"/>
    <property type="match status" value="1"/>
</dbReference>
<organism evidence="2 3">
    <name type="scientific">Hydrogenimonas thermophila</name>
    <dbReference type="NCBI Taxonomy" id="223786"/>
    <lineage>
        <taxon>Bacteria</taxon>
        <taxon>Pseudomonadati</taxon>
        <taxon>Campylobacterota</taxon>
        <taxon>Epsilonproteobacteria</taxon>
        <taxon>Campylobacterales</taxon>
        <taxon>Hydrogenimonadaceae</taxon>
        <taxon>Hydrogenimonas</taxon>
    </lineage>
</organism>
<reference evidence="2 3" key="1">
    <citation type="submission" date="2016-10" db="EMBL/GenBank/DDBJ databases">
        <authorList>
            <person name="de Groot N.N."/>
        </authorList>
    </citation>
    <scope>NUCLEOTIDE SEQUENCE [LARGE SCALE GENOMIC DNA]</scope>
    <source>
        <strain evidence="2 3">EP1-55-1</strain>
    </source>
</reference>
<evidence type="ECO:0000313" key="3">
    <source>
        <dbReference type="Proteomes" id="UP000199227"/>
    </source>
</evidence>